<dbReference type="InterPro" id="IPR029044">
    <property type="entry name" value="Nucleotide-diphossugar_trans"/>
</dbReference>
<dbReference type="Proteomes" id="UP001166286">
    <property type="component" value="Unassembled WGS sequence"/>
</dbReference>
<organism evidence="9 10">
    <name type="scientific">Cladonia borealis</name>
    <dbReference type="NCBI Taxonomy" id="184061"/>
    <lineage>
        <taxon>Eukaryota</taxon>
        <taxon>Fungi</taxon>
        <taxon>Dikarya</taxon>
        <taxon>Ascomycota</taxon>
        <taxon>Pezizomycotina</taxon>
        <taxon>Lecanoromycetes</taxon>
        <taxon>OSLEUM clade</taxon>
        <taxon>Lecanoromycetidae</taxon>
        <taxon>Lecanorales</taxon>
        <taxon>Lecanorineae</taxon>
        <taxon>Cladoniaceae</taxon>
        <taxon>Cladonia</taxon>
    </lineage>
</organism>
<name>A0AA39R7T2_9LECA</name>
<reference evidence="9" key="1">
    <citation type="submission" date="2023-03" db="EMBL/GenBank/DDBJ databases">
        <title>Complete genome of Cladonia borealis.</title>
        <authorList>
            <person name="Park H."/>
        </authorList>
    </citation>
    <scope>NUCLEOTIDE SEQUENCE</scope>
    <source>
        <strain evidence="9">ANT050790</strain>
    </source>
</reference>
<evidence type="ECO:0000313" key="10">
    <source>
        <dbReference type="Proteomes" id="UP001166286"/>
    </source>
</evidence>
<evidence type="ECO:0000259" key="8">
    <source>
        <dbReference type="Pfam" id="PF13632"/>
    </source>
</evidence>
<dbReference type="SUPFAM" id="SSF53448">
    <property type="entry name" value="Nucleotide-diphospho-sugar transferases"/>
    <property type="match status" value="1"/>
</dbReference>
<feature type="transmembrane region" description="Helical" evidence="7">
    <location>
        <begin position="112"/>
        <end position="132"/>
    </location>
</feature>
<feature type="domain" description="Glycosyltransferase 2-like" evidence="8">
    <location>
        <begin position="292"/>
        <end position="473"/>
    </location>
</feature>
<dbReference type="GO" id="GO:0016020">
    <property type="term" value="C:membrane"/>
    <property type="evidence" value="ECO:0007669"/>
    <property type="project" value="UniProtKB-SubCell"/>
</dbReference>
<gene>
    <name evidence="9" type="ORF">JMJ35_002754</name>
</gene>
<dbReference type="Pfam" id="PF13632">
    <property type="entry name" value="Glyco_trans_2_3"/>
    <property type="match status" value="1"/>
</dbReference>
<keyword evidence="3" id="KW-0808">Transferase</keyword>
<feature type="transmembrane region" description="Helical" evidence="7">
    <location>
        <begin position="457"/>
        <end position="478"/>
    </location>
</feature>
<dbReference type="Gene3D" id="3.90.550.10">
    <property type="entry name" value="Spore Coat Polysaccharide Biosynthesis Protein SpsA, Chain A"/>
    <property type="match status" value="1"/>
</dbReference>
<evidence type="ECO:0000256" key="6">
    <source>
        <dbReference type="ARBA" id="ARBA00023136"/>
    </source>
</evidence>
<accession>A0AA39R7T2</accession>
<evidence type="ECO:0000256" key="3">
    <source>
        <dbReference type="ARBA" id="ARBA00022679"/>
    </source>
</evidence>
<protein>
    <recommendedName>
        <fullName evidence="8">Glycosyltransferase 2-like domain-containing protein</fullName>
    </recommendedName>
</protein>
<dbReference type="PANTHER" id="PTHR43867">
    <property type="entry name" value="CELLULOSE SYNTHASE CATALYTIC SUBUNIT A [UDP-FORMING]"/>
    <property type="match status" value="1"/>
</dbReference>
<feature type="transmembrane region" description="Helical" evidence="7">
    <location>
        <begin position="498"/>
        <end position="520"/>
    </location>
</feature>
<evidence type="ECO:0000256" key="4">
    <source>
        <dbReference type="ARBA" id="ARBA00022692"/>
    </source>
</evidence>
<dbReference type="AlphaFoldDB" id="A0AA39R7T2"/>
<evidence type="ECO:0000313" key="9">
    <source>
        <dbReference type="EMBL" id="KAK0515375.1"/>
    </source>
</evidence>
<evidence type="ECO:0000256" key="1">
    <source>
        <dbReference type="ARBA" id="ARBA00004141"/>
    </source>
</evidence>
<feature type="transmembrane region" description="Helical" evidence="7">
    <location>
        <begin position="590"/>
        <end position="614"/>
    </location>
</feature>
<proteinExistence type="predicted"/>
<evidence type="ECO:0000256" key="2">
    <source>
        <dbReference type="ARBA" id="ARBA00022676"/>
    </source>
</evidence>
<comment type="subcellular location">
    <subcellularLocation>
        <location evidence="1">Membrane</location>
        <topology evidence="1">Multi-pass membrane protein</topology>
    </subcellularLocation>
</comment>
<dbReference type="InterPro" id="IPR050321">
    <property type="entry name" value="Glycosyltr_2/OpgH_subfam"/>
</dbReference>
<dbReference type="GO" id="GO:0016757">
    <property type="term" value="F:glycosyltransferase activity"/>
    <property type="evidence" value="ECO:0007669"/>
    <property type="project" value="UniProtKB-KW"/>
</dbReference>
<comment type="caution">
    <text evidence="9">The sequence shown here is derived from an EMBL/GenBank/DDBJ whole genome shotgun (WGS) entry which is preliminary data.</text>
</comment>
<evidence type="ECO:0000256" key="7">
    <source>
        <dbReference type="SAM" id="Phobius"/>
    </source>
</evidence>
<dbReference type="InterPro" id="IPR001173">
    <property type="entry name" value="Glyco_trans_2-like"/>
</dbReference>
<feature type="transmembrane region" description="Helical" evidence="7">
    <location>
        <begin position="152"/>
        <end position="178"/>
    </location>
</feature>
<keyword evidence="4 7" id="KW-0812">Transmembrane</keyword>
<dbReference type="PANTHER" id="PTHR43867:SF2">
    <property type="entry name" value="CELLULOSE SYNTHASE CATALYTIC SUBUNIT A [UDP-FORMING]"/>
    <property type="match status" value="1"/>
</dbReference>
<keyword evidence="5 7" id="KW-1133">Transmembrane helix</keyword>
<sequence>MDIISNSSTAEASQGLIDHVVEGKAGRGLGVTASDPITQTYISPCSPETLYGTQSLQCLAEKCQKFGHERCDRSSESSSSMVALNPRLPHQYLIESLAPRDDVDFLKPWKRYLYFFSSVLVMAACTSYLLYLCFRIHTTLAAQRANHTIYPAAWIFIVVEMASATPVLVNSLWSVFVLKSRGRQKLRLKGNTVPVVDVLITTCGEDEDTILNTVRAACSIDYPADRFRIFVLDDGRSSSLFRSVVALNRQYPNLYYRTREKIPGVPHHFKAGNLNFGLRETMTTKGEVGEFVAALDADMIPQPEWLRAILPHMLVDENCGLACPPQLFYNVPPNDPLYQGLDFFVHISEPIKDALGVAWCTGSGYVVRRCALDTIGQIPEGSVAEDVLCSTLLLGRGWRTAYIHEGLQYGQVPGDYGSHIKQRTRWTIGTMQAAGRLRFSLWGSETRRLTFPQRLSGLLYAIVTLLNIFLTISMFSLPGVLISGGRMVAYATSDQLRWLIRGCWLAFTLNRICEFSLFLPAGYRNGQRGTRAIVWMAPYHAITMLRVFVLPSWLGGQATSFKPTGSLKSELKERNPRERAPVSKRLKVILWNYLGCFHLIYILFVLAAVIVSSVRCSRQPTRNERLICLLTHAFWPPVSWLVYVSATWTPIIYALKPPTVADNEDLLERDPITNVAYPKESSKYIRNKLSNGYFEFQYSLITIYITSMFVGSWIY</sequence>
<keyword evidence="10" id="KW-1185">Reference proteome</keyword>
<keyword evidence="2" id="KW-0328">Glycosyltransferase</keyword>
<evidence type="ECO:0000256" key="5">
    <source>
        <dbReference type="ARBA" id="ARBA00022989"/>
    </source>
</evidence>
<feature type="transmembrane region" description="Helical" evidence="7">
    <location>
        <begin position="532"/>
        <end position="554"/>
    </location>
</feature>
<feature type="transmembrane region" description="Helical" evidence="7">
    <location>
        <begin position="626"/>
        <end position="646"/>
    </location>
</feature>
<feature type="transmembrane region" description="Helical" evidence="7">
    <location>
        <begin position="696"/>
        <end position="714"/>
    </location>
</feature>
<keyword evidence="6 7" id="KW-0472">Membrane</keyword>
<dbReference type="EMBL" id="JAFEKC020000004">
    <property type="protein sequence ID" value="KAK0515375.1"/>
    <property type="molecule type" value="Genomic_DNA"/>
</dbReference>
<dbReference type="CDD" id="cd06421">
    <property type="entry name" value="CESA_CelA_like"/>
    <property type="match status" value="1"/>
</dbReference>